<dbReference type="Proteomes" id="UP000717585">
    <property type="component" value="Unassembled WGS sequence"/>
</dbReference>
<organism evidence="3 4">
    <name type="scientific">Carpediemonas membranifera</name>
    <dbReference type="NCBI Taxonomy" id="201153"/>
    <lineage>
        <taxon>Eukaryota</taxon>
        <taxon>Metamonada</taxon>
        <taxon>Carpediemonas-like organisms</taxon>
        <taxon>Carpediemonas</taxon>
    </lineage>
</organism>
<feature type="domain" description="Tyrosine-protein kinase ephrin type A/B receptor-like" evidence="2">
    <location>
        <begin position="622"/>
        <end position="660"/>
    </location>
</feature>
<dbReference type="Pfam" id="PF07699">
    <property type="entry name" value="Ephrin_rec_like"/>
    <property type="match status" value="4"/>
</dbReference>
<dbReference type="Pfam" id="PF24681">
    <property type="entry name" value="Kelch_KLHDC2_KLHL20_DRC7"/>
    <property type="match status" value="1"/>
</dbReference>
<name>A0A8J6B0M5_9EUKA</name>
<dbReference type="AlphaFoldDB" id="A0A8J6B0M5"/>
<dbReference type="SUPFAM" id="SSF57184">
    <property type="entry name" value="Growth factor receptor domain"/>
    <property type="match status" value="4"/>
</dbReference>
<protein>
    <submittedName>
        <fullName evidence="3">Galactose oxidase, central domain</fullName>
    </submittedName>
</protein>
<reference evidence="3" key="1">
    <citation type="submission" date="2021-05" db="EMBL/GenBank/DDBJ databases">
        <title>A free-living protist that lacks canonical eukaryotic 1 DNA replication and segregation systems.</title>
        <authorList>
            <person name="Salas-Leiva D.E."/>
            <person name="Tromer E.C."/>
            <person name="Curtis B.A."/>
            <person name="Jerlstrom-Hultqvist J."/>
            <person name="Kolisko M."/>
            <person name="Yi Z."/>
            <person name="Salas-Leiva J.S."/>
            <person name="Gallot-Lavallee L."/>
            <person name="Kops G.J.P.L."/>
            <person name="Archibald J.M."/>
            <person name="Simpson A.G.B."/>
            <person name="Roger A.J."/>
        </authorList>
    </citation>
    <scope>NUCLEOTIDE SEQUENCE</scope>
    <source>
        <strain evidence="3">BICM</strain>
    </source>
</reference>
<dbReference type="PANTHER" id="PTHR46967:SF2">
    <property type="entry name" value="SUSHI, VON WILLEBRAND FACTOR TYPE A, EGF AND PENTRAXIN DOMAIN-CONTAINING PROTEIN 1-LIKE"/>
    <property type="match status" value="1"/>
</dbReference>
<keyword evidence="1" id="KW-0812">Transmembrane</keyword>
<evidence type="ECO:0000313" key="3">
    <source>
        <dbReference type="EMBL" id="KAG9391729.1"/>
    </source>
</evidence>
<dbReference type="EMBL" id="JAHDYR010000053">
    <property type="protein sequence ID" value="KAG9391729.1"/>
    <property type="molecule type" value="Genomic_DNA"/>
</dbReference>
<accession>A0A8J6B0M5</accession>
<feature type="domain" description="Tyrosine-protein kinase ephrin type A/B receptor-like" evidence="2">
    <location>
        <begin position="901"/>
        <end position="936"/>
    </location>
</feature>
<feature type="domain" description="Tyrosine-protein kinase ephrin type A/B receptor-like" evidence="2">
    <location>
        <begin position="379"/>
        <end position="418"/>
    </location>
</feature>
<gene>
    <name evidence="3" type="ORF">J8273_6505</name>
</gene>
<dbReference type="Gene3D" id="2.120.10.80">
    <property type="entry name" value="Kelch-type beta propeller"/>
    <property type="match status" value="2"/>
</dbReference>
<dbReference type="PANTHER" id="PTHR46967">
    <property type="entry name" value="INSULIN-LIKE GROWTH FACTOR BINDING PROTEIN,N-TERMINAL"/>
    <property type="match status" value="1"/>
</dbReference>
<dbReference type="SMART" id="SM01411">
    <property type="entry name" value="Ephrin_rec_like"/>
    <property type="match status" value="9"/>
</dbReference>
<dbReference type="InterPro" id="IPR015915">
    <property type="entry name" value="Kelch-typ_b-propeller"/>
</dbReference>
<dbReference type="OrthoDB" id="439917at2759"/>
<dbReference type="Gene3D" id="2.10.50.10">
    <property type="entry name" value="Tumor Necrosis Factor Receptor, subunit A, domain 2"/>
    <property type="match status" value="7"/>
</dbReference>
<evidence type="ECO:0000313" key="4">
    <source>
        <dbReference type="Proteomes" id="UP000717585"/>
    </source>
</evidence>
<dbReference type="InterPro" id="IPR011043">
    <property type="entry name" value="Gal_Oxase/kelch_b-propeller"/>
</dbReference>
<dbReference type="InterPro" id="IPR009030">
    <property type="entry name" value="Growth_fac_rcpt_cys_sf"/>
</dbReference>
<evidence type="ECO:0000256" key="1">
    <source>
        <dbReference type="SAM" id="Phobius"/>
    </source>
</evidence>
<keyword evidence="1" id="KW-1133">Transmembrane helix</keyword>
<dbReference type="InterPro" id="IPR011641">
    <property type="entry name" value="Tyr-kin_ephrin_A/B_rcpt-like"/>
</dbReference>
<evidence type="ECO:0000259" key="2">
    <source>
        <dbReference type="Pfam" id="PF07699"/>
    </source>
</evidence>
<sequence>MGVAKGTRAVIRLVFDRLFLLSQAKELTPMPQALIFLLLLSQMMVVFAFPGTPFSETAWTELGIASAPQLQSHTTVAMNNLDDILVFGGSDGGPTVSCELYWYNTALDAWEAQEPIPTGYCVMDHTTVLYNGFAYTFGGKDDSTVVDSLVEYEFDPTMVTNGYHTVIAASGTAPTARMGHVAAVREDGANSYMLVFGGMGAASPFNDLYKYTFATTTWTSLTVADPPEARAYSAGAMRDDGCFFLFGGINPSTNEYYDDFYMYCEGDASWTMLNGTDAPTQLRGASMWTYDGRVMVFGGYSGIWPNDYSSAIYEYNEYHNSWHTVSMSTVPTARYVFGLFHRDDGSSIADVYIVSGRTKYIIESDVWATAYVPIHCPAGQYSGDGITCTDCPVGTYAPTDGMYACLNCSDGTYQDTEGQAVCTECPAGYYGNGTAMTTLEEGCLACPTGTENPYTGMPDLADCTACPAGSYADANGTATCTNCTAGYYSSVVGADDPAVCTECQEAEYAPSGSSECLACPAGTASDQTGQETCPDCPEGYWSAEGSTECSTCPEGEYSAGGGTSTCTPCPVGTYNNITGQNICADCPTGTYNPSTGSDDISSCLACGIGTYQPNTGASDILECVSCLPGTYNDQTGQEACTDCARGYYNPSTGSVDISACLECSAGTYNNFTGQPDVSACLTCDVGTYSAAAAPLCTDCPAGTYNPDLGMTTIDDCHDCVAYKYSDPGAEFCLSCGPTEWSPEGSAVCYPCTGDPDKCECGAGQYRAIDASGNCHDCIVGYYCVIGEKLACPEGQMSFGNASYCFDCLDGWVCDSGVGTPCFDGQYALNHETCEDCIPGAACNAGALFTCPAGSWGNGTEWCYSCLPGTITATDGMSSCDTCPDGTTSNYRRDACVDCPAGEYSVGGVACMSCPVGTYNPTPGSSNCDPCPVDTYGEVMALKACHDCPTGTTTGGATGVSDPALCV</sequence>
<keyword evidence="1" id="KW-0472">Membrane</keyword>
<dbReference type="SUPFAM" id="SSF50965">
    <property type="entry name" value="Galactose oxidase, central domain"/>
    <property type="match status" value="2"/>
</dbReference>
<feature type="domain" description="Tyrosine-protein kinase ephrin type A/B receptor-like" evidence="2">
    <location>
        <begin position="555"/>
        <end position="603"/>
    </location>
</feature>
<proteinExistence type="predicted"/>
<feature type="transmembrane region" description="Helical" evidence="1">
    <location>
        <begin position="33"/>
        <end position="51"/>
    </location>
</feature>
<keyword evidence="4" id="KW-1185">Reference proteome</keyword>
<comment type="caution">
    <text evidence="3">The sequence shown here is derived from an EMBL/GenBank/DDBJ whole genome shotgun (WGS) entry which is preliminary data.</text>
</comment>